<proteinExistence type="predicted"/>
<feature type="compositionally biased region" description="Polar residues" evidence="1">
    <location>
        <begin position="1"/>
        <end position="10"/>
    </location>
</feature>
<protein>
    <submittedName>
        <fullName evidence="2">Uncharacterized protein</fullName>
    </submittedName>
</protein>
<dbReference type="AlphaFoldDB" id="A0A9N9L6U7"/>
<sequence length="133" mass="14462">MTSNTNSSDSENPHHFQGETDKKRPFNTLVRSKVTIVKSLGGLRNPVRSLSNGEVQGGFPSKTGPCGQNKAHKKKRLKSINSGRGGGEDVDASIEGGSGSQAHDAQNASNEEYLRKTLWANYDVRDYEVQDPC</sequence>
<gene>
    <name evidence="2" type="ORF">HYFRA_00011751</name>
</gene>
<organism evidence="2 3">
    <name type="scientific">Hymenoscyphus fraxineus</name>
    <dbReference type="NCBI Taxonomy" id="746836"/>
    <lineage>
        <taxon>Eukaryota</taxon>
        <taxon>Fungi</taxon>
        <taxon>Dikarya</taxon>
        <taxon>Ascomycota</taxon>
        <taxon>Pezizomycotina</taxon>
        <taxon>Leotiomycetes</taxon>
        <taxon>Helotiales</taxon>
        <taxon>Helotiaceae</taxon>
        <taxon>Hymenoscyphus</taxon>
    </lineage>
</organism>
<dbReference type="EMBL" id="CAJVRL010000085">
    <property type="protein sequence ID" value="CAG8958800.1"/>
    <property type="molecule type" value="Genomic_DNA"/>
</dbReference>
<name>A0A9N9L6U7_9HELO</name>
<feature type="compositionally biased region" description="Polar residues" evidence="1">
    <location>
        <begin position="100"/>
        <end position="110"/>
    </location>
</feature>
<accession>A0A9N9L6U7</accession>
<feature type="region of interest" description="Disordered" evidence="1">
    <location>
        <begin position="42"/>
        <end position="110"/>
    </location>
</feature>
<feature type="compositionally biased region" description="Basic and acidic residues" evidence="1">
    <location>
        <begin position="11"/>
        <end position="24"/>
    </location>
</feature>
<feature type="region of interest" description="Disordered" evidence="1">
    <location>
        <begin position="1"/>
        <end position="28"/>
    </location>
</feature>
<evidence type="ECO:0000313" key="3">
    <source>
        <dbReference type="Proteomes" id="UP000696280"/>
    </source>
</evidence>
<dbReference type="Proteomes" id="UP000696280">
    <property type="component" value="Unassembled WGS sequence"/>
</dbReference>
<keyword evidence="3" id="KW-1185">Reference proteome</keyword>
<evidence type="ECO:0000256" key="1">
    <source>
        <dbReference type="SAM" id="MobiDB-lite"/>
    </source>
</evidence>
<evidence type="ECO:0000313" key="2">
    <source>
        <dbReference type="EMBL" id="CAG8958800.1"/>
    </source>
</evidence>
<reference evidence="2" key="1">
    <citation type="submission" date="2021-07" db="EMBL/GenBank/DDBJ databases">
        <authorList>
            <person name="Durling M."/>
        </authorList>
    </citation>
    <scope>NUCLEOTIDE SEQUENCE</scope>
</reference>
<comment type="caution">
    <text evidence="2">The sequence shown here is derived from an EMBL/GenBank/DDBJ whole genome shotgun (WGS) entry which is preliminary data.</text>
</comment>